<dbReference type="Proteomes" id="UP000663067">
    <property type="component" value="Chromosome"/>
</dbReference>
<evidence type="ECO:0000313" key="3">
    <source>
        <dbReference type="EMBL" id="QSY58623.1"/>
    </source>
</evidence>
<sequence length="203" mass="21969">MFRKSWMKHIRTIVAEGETGGDSENTAEQAGEAPKDEPQRTFTQDEVNELVERRLARERAKQGDIAELRRKAKLYDEAEEANKTETQKLTEQNQKQAARIAQLEHGKLVSDACMAHGIPAEYADLVTGADEEAVNASAEKVAKLIGGAAKPQVEPPAVTVPSEGMRPASTGSKTIYELIAAAEKNGDTAKAIALKSTLLADKN</sequence>
<feature type="region of interest" description="Disordered" evidence="1">
    <location>
        <begin position="150"/>
        <end position="169"/>
    </location>
</feature>
<evidence type="ECO:0000313" key="5">
    <source>
        <dbReference type="Proteomes" id="UP000663067"/>
    </source>
</evidence>
<reference evidence="3 5" key="2">
    <citation type="submission" date="2021-03" db="EMBL/GenBank/DDBJ databases">
        <title>Genome sequencing of Bifidobacterium imperatoris JCM 32708.</title>
        <authorList>
            <person name="Kim J."/>
        </authorList>
    </citation>
    <scope>NUCLEOTIDE SEQUENCE [LARGE SCALE GENOMIC DNA]</scope>
    <source>
        <strain evidence="3 5">JCM 32708</strain>
    </source>
</reference>
<dbReference type="EMBL" id="CP071591">
    <property type="protein sequence ID" value="QSY58623.1"/>
    <property type="molecule type" value="Genomic_DNA"/>
</dbReference>
<evidence type="ECO:0000313" key="4">
    <source>
        <dbReference type="Proteomes" id="UP000234855"/>
    </source>
</evidence>
<feature type="region of interest" description="Disordered" evidence="1">
    <location>
        <begin position="13"/>
        <end position="44"/>
    </location>
</feature>
<dbReference type="InterPro" id="IPR025580">
    <property type="entry name" value="Gp46"/>
</dbReference>
<keyword evidence="5" id="KW-1185">Reference proteome</keyword>
<reference evidence="2 4" key="1">
    <citation type="submission" date="2017-07" db="EMBL/GenBank/DDBJ databases">
        <title>Bifidobacterium novel species.</title>
        <authorList>
            <person name="Lugli G.A."/>
            <person name="Milani C."/>
            <person name="Duranti S."/>
            <person name="Mangifesta M."/>
        </authorList>
    </citation>
    <scope>NUCLEOTIDE SEQUENCE [LARGE SCALE GENOMIC DNA]</scope>
    <source>
        <strain evidence="2 4">45</strain>
    </source>
</reference>
<protein>
    <submittedName>
        <fullName evidence="3">DUF4355 domain-containing protein</fullName>
    </submittedName>
    <submittedName>
        <fullName evidence="2">Prophage LambdaCh01, scaffold protein</fullName>
    </submittedName>
</protein>
<proteinExistence type="predicted"/>
<dbReference type="RefSeq" id="WP_101625603.1">
    <property type="nucleotide sequence ID" value="NZ_CP071591.1"/>
</dbReference>
<dbReference type="Pfam" id="PF14265">
    <property type="entry name" value="DUF4355"/>
    <property type="match status" value="1"/>
</dbReference>
<organism evidence="2 4">
    <name type="scientific">Bifidobacterium imperatoris</name>
    <dbReference type="NCBI Taxonomy" id="2020965"/>
    <lineage>
        <taxon>Bacteria</taxon>
        <taxon>Bacillati</taxon>
        <taxon>Actinomycetota</taxon>
        <taxon>Actinomycetes</taxon>
        <taxon>Bifidobacteriales</taxon>
        <taxon>Bifidobacteriaceae</taxon>
        <taxon>Bifidobacterium</taxon>
    </lineage>
</organism>
<evidence type="ECO:0000256" key="1">
    <source>
        <dbReference type="SAM" id="MobiDB-lite"/>
    </source>
</evidence>
<dbReference type="AlphaFoldDB" id="A0A2N5ISP3"/>
<gene>
    <name evidence="3" type="ORF">BLI708_05020</name>
    <name evidence="2" type="ORF">Tam1G_0841</name>
</gene>
<dbReference type="EMBL" id="NMWV01000011">
    <property type="protein sequence ID" value="PLS24985.1"/>
    <property type="molecule type" value="Genomic_DNA"/>
</dbReference>
<evidence type="ECO:0000313" key="2">
    <source>
        <dbReference type="EMBL" id="PLS24985.1"/>
    </source>
</evidence>
<accession>A0A2N5ISP3</accession>
<dbReference type="Proteomes" id="UP000234855">
    <property type="component" value="Unassembled WGS sequence"/>
</dbReference>
<name>A0A2N5ISP3_9BIFI</name>